<dbReference type="Pfam" id="PF05977">
    <property type="entry name" value="MFS_3"/>
    <property type="match status" value="1"/>
</dbReference>
<feature type="transmembrane region" description="Helical" evidence="8">
    <location>
        <begin position="308"/>
        <end position="327"/>
    </location>
</feature>
<name>A0A919UWI8_9ACTN</name>
<feature type="transmembrane region" description="Helical" evidence="8">
    <location>
        <begin position="62"/>
        <end position="85"/>
    </location>
</feature>
<dbReference type="InterPro" id="IPR020846">
    <property type="entry name" value="MFS_dom"/>
</dbReference>
<evidence type="ECO:0000313" key="11">
    <source>
        <dbReference type="Proteomes" id="UP000655287"/>
    </source>
</evidence>
<feature type="compositionally biased region" description="Pro residues" evidence="7">
    <location>
        <begin position="429"/>
        <end position="439"/>
    </location>
</feature>
<dbReference type="GO" id="GO:0022857">
    <property type="term" value="F:transmembrane transporter activity"/>
    <property type="evidence" value="ECO:0007669"/>
    <property type="project" value="InterPro"/>
</dbReference>
<dbReference type="CDD" id="cd06173">
    <property type="entry name" value="MFS_MefA_like"/>
    <property type="match status" value="1"/>
</dbReference>
<dbReference type="PANTHER" id="PTHR23513:SF6">
    <property type="entry name" value="MAJOR FACILITATOR SUPERFAMILY ASSOCIATED DOMAIN-CONTAINING PROTEIN"/>
    <property type="match status" value="1"/>
</dbReference>
<accession>A0A919UWI8</accession>
<proteinExistence type="predicted"/>
<organism evidence="10 11">
    <name type="scientific">Sphaerisporangium rufum</name>
    <dbReference type="NCBI Taxonomy" id="1381558"/>
    <lineage>
        <taxon>Bacteria</taxon>
        <taxon>Bacillati</taxon>
        <taxon>Actinomycetota</taxon>
        <taxon>Actinomycetes</taxon>
        <taxon>Streptosporangiales</taxon>
        <taxon>Streptosporangiaceae</taxon>
        <taxon>Sphaerisporangium</taxon>
    </lineage>
</organism>
<keyword evidence="3" id="KW-1003">Cell membrane</keyword>
<reference evidence="10" key="1">
    <citation type="submission" date="2021-01" db="EMBL/GenBank/DDBJ databases">
        <title>Whole genome shotgun sequence of Sphaerisporangium rufum NBRC 109079.</title>
        <authorList>
            <person name="Komaki H."/>
            <person name="Tamura T."/>
        </authorList>
    </citation>
    <scope>NUCLEOTIDE SEQUENCE</scope>
    <source>
        <strain evidence="10">NBRC 109079</strain>
    </source>
</reference>
<protein>
    <submittedName>
        <fullName evidence="10">MFS transporter</fullName>
    </submittedName>
</protein>
<evidence type="ECO:0000256" key="4">
    <source>
        <dbReference type="ARBA" id="ARBA00022692"/>
    </source>
</evidence>
<feature type="region of interest" description="Disordered" evidence="7">
    <location>
        <begin position="428"/>
        <end position="447"/>
    </location>
</feature>
<dbReference type="Proteomes" id="UP000655287">
    <property type="component" value="Unassembled WGS sequence"/>
</dbReference>
<evidence type="ECO:0000256" key="7">
    <source>
        <dbReference type="SAM" id="MobiDB-lite"/>
    </source>
</evidence>
<sequence>MSAADAAPAATRAAPAAPPPRRGGLWRDRDFRLLWTGETASAFGSSLTAVAVPLTAVTTLHASAMVVALLTAAAWLPWLIIGLPAGAWIDRLPRRRVMLVCDAVSLVLFASVPVAAWLGLLSAGWLLVVALLAGTASVFFKTAYQAYLPTLVPVARLAEGNAKLQGSESVSQIAGPGAAGLLAQAFGPVNALLADAATFLVSALCLLGIRTREEPLPPPPPDATLRRRIAEGTRFVARDPYLRVLTVFGAASNLFLVGYQAILVVFLIREVGVGPGAVGGLVAATSVGGVAGALLAGPLARRFGSARTMIGSELLGAPFGLLIPMAGPTTAGLVLAVAGGFMVVAGVVTGNIIKGGFRQAYVPRELMGRAVVSMQFVNLGTLPLGAVLGGTLAGALGLRPAMWLMTGGLALTGLILLIGPLRRGRDLPAAPPAPVPRQPRPARGGAR</sequence>
<keyword evidence="5 8" id="KW-1133">Transmembrane helix</keyword>
<evidence type="ECO:0000313" key="10">
    <source>
        <dbReference type="EMBL" id="GII76061.1"/>
    </source>
</evidence>
<dbReference type="AlphaFoldDB" id="A0A919UWI8"/>
<keyword evidence="2" id="KW-0813">Transport</keyword>
<evidence type="ECO:0000256" key="2">
    <source>
        <dbReference type="ARBA" id="ARBA00022448"/>
    </source>
</evidence>
<evidence type="ECO:0000256" key="1">
    <source>
        <dbReference type="ARBA" id="ARBA00004651"/>
    </source>
</evidence>
<feature type="transmembrane region" description="Helical" evidence="8">
    <location>
        <begin position="244"/>
        <end position="268"/>
    </location>
</feature>
<dbReference type="InterPro" id="IPR010290">
    <property type="entry name" value="TM_effector"/>
</dbReference>
<feature type="region of interest" description="Disordered" evidence="7">
    <location>
        <begin position="1"/>
        <end position="24"/>
    </location>
</feature>
<evidence type="ECO:0000256" key="5">
    <source>
        <dbReference type="ARBA" id="ARBA00022989"/>
    </source>
</evidence>
<feature type="compositionally biased region" description="Low complexity" evidence="7">
    <location>
        <begin position="1"/>
        <end position="15"/>
    </location>
</feature>
<comment type="subcellular location">
    <subcellularLocation>
        <location evidence="1">Cell membrane</location>
        <topology evidence="1">Multi-pass membrane protein</topology>
    </subcellularLocation>
</comment>
<dbReference type="PROSITE" id="PS50850">
    <property type="entry name" value="MFS"/>
    <property type="match status" value="1"/>
</dbReference>
<dbReference type="EMBL" id="BOOU01000013">
    <property type="protein sequence ID" value="GII76061.1"/>
    <property type="molecule type" value="Genomic_DNA"/>
</dbReference>
<comment type="caution">
    <text evidence="10">The sequence shown here is derived from an EMBL/GenBank/DDBJ whole genome shotgun (WGS) entry which is preliminary data.</text>
</comment>
<evidence type="ECO:0000256" key="8">
    <source>
        <dbReference type="SAM" id="Phobius"/>
    </source>
</evidence>
<evidence type="ECO:0000259" key="9">
    <source>
        <dbReference type="PROSITE" id="PS50850"/>
    </source>
</evidence>
<dbReference type="GO" id="GO:0005886">
    <property type="term" value="C:plasma membrane"/>
    <property type="evidence" value="ECO:0007669"/>
    <property type="project" value="UniProtKB-SubCell"/>
</dbReference>
<feature type="transmembrane region" description="Helical" evidence="8">
    <location>
        <begin position="31"/>
        <end position="56"/>
    </location>
</feature>
<feature type="transmembrane region" description="Helical" evidence="8">
    <location>
        <begin position="401"/>
        <end position="419"/>
    </location>
</feature>
<dbReference type="RefSeq" id="WP_203982682.1">
    <property type="nucleotide sequence ID" value="NZ_BOOU01000013.1"/>
</dbReference>
<evidence type="ECO:0000256" key="6">
    <source>
        <dbReference type="ARBA" id="ARBA00023136"/>
    </source>
</evidence>
<dbReference type="PANTHER" id="PTHR23513">
    <property type="entry name" value="INTEGRAL MEMBRANE EFFLUX PROTEIN-RELATED"/>
    <property type="match status" value="1"/>
</dbReference>
<keyword evidence="11" id="KW-1185">Reference proteome</keyword>
<feature type="transmembrane region" description="Helical" evidence="8">
    <location>
        <begin position="123"/>
        <end position="140"/>
    </location>
</feature>
<dbReference type="InterPro" id="IPR036259">
    <property type="entry name" value="MFS_trans_sf"/>
</dbReference>
<keyword evidence="4 8" id="KW-0812">Transmembrane</keyword>
<keyword evidence="6 8" id="KW-0472">Membrane</keyword>
<feature type="transmembrane region" description="Helical" evidence="8">
    <location>
        <begin position="374"/>
        <end position="395"/>
    </location>
</feature>
<gene>
    <name evidence="10" type="ORF">Sru01_10430</name>
</gene>
<dbReference type="Gene3D" id="1.20.1250.20">
    <property type="entry name" value="MFS general substrate transporter like domains"/>
    <property type="match status" value="1"/>
</dbReference>
<feature type="transmembrane region" description="Helical" evidence="8">
    <location>
        <begin position="97"/>
        <end position="117"/>
    </location>
</feature>
<feature type="transmembrane region" description="Helical" evidence="8">
    <location>
        <begin position="333"/>
        <end position="353"/>
    </location>
</feature>
<feature type="domain" description="Major facilitator superfamily (MFS) profile" evidence="9">
    <location>
        <begin position="242"/>
        <end position="447"/>
    </location>
</feature>
<dbReference type="SUPFAM" id="SSF103473">
    <property type="entry name" value="MFS general substrate transporter"/>
    <property type="match status" value="1"/>
</dbReference>
<evidence type="ECO:0000256" key="3">
    <source>
        <dbReference type="ARBA" id="ARBA00022475"/>
    </source>
</evidence>
<feature type="transmembrane region" description="Helical" evidence="8">
    <location>
        <begin position="274"/>
        <end position="296"/>
    </location>
</feature>